<keyword evidence="1" id="KW-0433">Leucine-rich repeat</keyword>
<dbReference type="PANTHER" id="PTHR48051">
    <property type="match status" value="1"/>
</dbReference>
<dbReference type="AlphaFoldDB" id="A0A8C9G3U4"/>
<reference evidence="3" key="1">
    <citation type="submission" date="2025-08" db="UniProtKB">
        <authorList>
            <consortium name="Ensembl"/>
        </authorList>
    </citation>
    <scope>IDENTIFICATION</scope>
</reference>
<dbReference type="InterPro" id="IPR050216">
    <property type="entry name" value="LRR_domain-containing"/>
</dbReference>
<name>A0A8C9G3U4_PAVCR</name>
<keyword evidence="2" id="KW-0677">Repeat</keyword>
<keyword evidence="4" id="KW-1185">Reference proteome</keyword>
<dbReference type="Pfam" id="PF13855">
    <property type="entry name" value="LRR_8"/>
    <property type="match status" value="1"/>
</dbReference>
<dbReference type="Ensembl" id="ENSPSTT00000025563.1">
    <property type="protein sequence ID" value="ENSPSTP00000024293.1"/>
    <property type="gene ID" value="ENSPSTG00000017914.1"/>
</dbReference>
<dbReference type="GO" id="GO:0005737">
    <property type="term" value="C:cytoplasm"/>
    <property type="evidence" value="ECO:0007669"/>
    <property type="project" value="TreeGrafter"/>
</dbReference>
<organism evidence="3 4">
    <name type="scientific">Pavo cristatus</name>
    <name type="common">Indian peafowl</name>
    <name type="synonym">Blue peafowl</name>
    <dbReference type="NCBI Taxonomy" id="9049"/>
    <lineage>
        <taxon>Eukaryota</taxon>
        <taxon>Metazoa</taxon>
        <taxon>Chordata</taxon>
        <taxon>Craniata</taxon>
        <taxon>Vertebrata</taxon>
        <taxon>Euteleostomi</taxon>
        <taxon>Archelosauria</taxon>
        <taxon>Archosauria</taxon>
        <taxon>Dinosauria</taxon>
        <taxon>Saurischia</taxon>
        <taxon>Theropoda</taxon>
        <taxon>Coelurosauria</taxon>
        <taxon>Aves</taxon>
        <taxon>Neognathae</taxon>
        <taxon>Galloanserae</taxon>
        <taxon>Galliformes</taxon>
        <taxon>Phasianidae</taxon>
        <taxon>Phasianinae</taxon>
        <taxon>Pavo</taxon>
    </lineage>
</organism>
<dbReference type="InterPro" id="IPR032675">
    <property type="entry name" value="LRR_dom_sf"/>
</dbReference>
<evidence type="ECO:0000313" key="4">
    <source>
        <dbReference type="Proteomes" id="UP000694428"/>
    </source>
</evidence>
<evidence type="ECO:0000313" key="3">
    <source>
        <dbReference type="Ensembl" id="ENSPSTP00000024293.1"/>
    </source>
</evidence>
<evidence type="ECO:0000256" key="2">
    <source>
        <dbReference type="ARBA" id="ARBA00022737"/>
    </source>
</evidence>
<dbReference type="SMART" id="SM00369">
    <property type="entry name" value="LRR_TYP"/>
    <property type="match status" value="2"/>
</dbReference>
<accession>A0A8C9G3U4</accession>
<dbReference type="InterPro" id="IPR001611">
    <property type="entry name" value="Leu-rich_rpt"/>
</dbReference>
<protein>
    <submittedName>
        <fullName evidence="3">Uncharacterized protein</fullName>
    </submittedName>
</protein>
<dbReference type="PANTHER" id="PTHR48051:SF1">
    <property type="entry name" value="RAS SUPPRESSOR PROTEIN 1"/>
    <property type="match status" value="1"/>
</dbReference>
<sequence>MVSESALRNRTDWLGTLADGDWNRSPREDRFPEARGALRFLGRAAARLRAGGARLRGGPGRARAASGPRPAATAATALTQRRCTVLYLVSHHTAGFESQQAYNMNRLNTLPRGFGSLPALEVLDLTYNNLNENSLPGNFFYLTTLRALYLSDNDFEILPPDIGKLTKLQIVSNLSKFLENQFTFAMLVGIESSQFEK</sequence>
<evidence type="ECO:0000256" key="1">
    <source>
        <dbReference type="ARBA" id="ARBA00022614"/>
    </source>
</evidence>
<dbReference type="SUPFAM" id="SSF52058">
    <property type="entry name" value="L domain-like"/>
    <property type="match status" value="1"/>
</dbReference>
<dbReference type="InterPro" id="IPR003591">
    <property type="entry name" value="Leu-rich_rpt_typical-subtyp"/>
</dbReference>
<dbReference type="Gene3D" id="3.80.10.10">
    <property type="entry name" value="Ribonuclease Inhibitor"/>
    <property type="match status" value="1"/>
</dbReference>
<reference evidence="3" key="2">
    <citation type="submission" date="2025-09" db="UniProtKB">
        <authorList>
            <consortium name="Ensembl"/>
        </authorList>
    </citation>
    <scope>IDENTIFICATION</scope>
</reference>
<dbReference type="Proteomes" id="UP000694428">
    <property type="component" value="Unplaced"/>
</dbReference>
<proteinExistence type="predicted"/>